<dbReference type="Proteomes" id="UP000295741">
    <property type="component" value="Unassembled WGS sequence"/>
</dbReference>
<dbReference type="AlphaFoldDB" id="A0A4V6PSK9"/>
<gene>
    <name evidence="1" type="ORF">BC659_1110</name>
</gene>
<protein>
    <submittedName>
        <fullName evidence="1">Uncharacterized protein</fullName>
    </submittedName>
</protein>
<reference evidence="1 2" key="1">
    <citation type="submission" date="2019-03" db="EMBL/GenBank/DDBJ databases">
        <title>Genomic Encyclopedia of Archaeal and Bacterial Type Strains, Phase II (KMG-II): from individual species to whole genera.</title>
        <authorList>
            <person name="Goeker M."/>
        </authorList>
    </citation>
    <scope>NUCLEOTIDE SEQUENCE [LARGE SCALE GENOMIC DNA]</scope>
    <source>
        <strain evidence="1 2">DSM 28323</strain>
    </source>
</reference>
<evidence type="ECO:0000313" key="1">
    <source>
        <dbReference type="EMBL" id="TDO29028.1"/>
    </source>
</evidence>
<name>A0A4V6PSK9_9BACT</name>
<accession>A0A4V6PSK9</accession>
<proteinExistence type="predicted"/>
<keyword evidence="2" id="KW-1185">Reference proteome</keyword>
<organism evidence="1 2">
    <name type="scientific">Sediminibacterium goheungense</name>
    <dbReference type="NCBI Taxonomy" id="1086393"/>
    <lineage>
        <taxon>Bacteria</taxon>
        <taxon>Pseudomonadati</taxon>
        <taxon>Bacteroidota</taxon>
        <taxon>Chitinophagia</taxon>
        <taxon>Chitinophagales</taxon>
        <taxon>Chitinophagaceae</taxon>
        <taxon>Sediminibacterium</taxon>
    </lineage>
</organism>
<evidence type="ECO:0000313" key="2">
    <source>
        <dbReference type="Proteomes" id="UP000295741"/>
    </source>
</evidence>
<dbReference type="EMBL" id="SNWP01000010">
    <property type="protein sequence ID" value="TDO29028.1"/>
    <property type="molecule type" value="Genomic_DNA"/>
</dbReference>
<sequence length="29" mass="3293">MNYKQTYIISEQTITLFVAAIIITTTTTL</sequence>
<comment type="caution">
    <text evidence="1">The sequence shown here is derived from an EMBL/GenBank/DDBJ whole genome shotgun (WGS) entry which is preliminary data.</text>
</comment>